<feature type="compositionally biased region" description="Polar residues" evidence="1">
    <location>
        <begin position="13"/>
        <end position="34"/>
    </location>
</feature>
<keyword evidence="3" id="KW-1185">Reference proteome</keyword>
<proteinExistence type="predicted"/>
<evidence type="ECO:0000313" key="3">
    <source>
        <dbReference type="Proteomes" id="UP000224634"/>
    </source>
</evidence>
<dbReference type="AlphaFoldDB" id="A0A2B7XZB7"/>
<feature type="region of interest" description="Disordered" evidence="1">
    <location>
        <begin position="1"/>
        <end position="130"/>
    </location>
</feature>
<feature type="compositionally biased region" description="Basic and acidic residues" evidence="1">
    <location>
        <begin position="78"/>
        <end position="91"/>
    </location>
</feature>
<name>A0A2B7XZB7_POLH7</name>
<gene>
    <name evidence="2" type="ORF">AJ80_06112</name>
</gene>
<evidence type="ECO:0000313" key="2">
    <source>
        <dbReference type="EMBL" id="PGH13972.1"/>
    </source>
</evidence>
<evidence type="ECO:0000256" key="1">
    <source>
        <dbReference type="SAM" id="MobiDB-lite"/>
    </source>
</evidence>
<dbReference type="OrthoDB" id="5383057at2759"/>
<protein>
    <submittedName>
        <fullName evidence="2">Uncharacterized protein</fullName>
    </submittedName>
</protein>
<feature type="compositionally biased region" description="Low complexity" evidence="1">
    <location>
        <begin position="102"/>
        <end position="119"/>
    </location>
</feature>
<organism evidence="2 3">
    <name type="scientific">Polytolypa hystricis (strain UAMH7299)</name>
    <dbReference type="NCBI Taxonomy" id="1447883"/>
    <lineage>
        <taxon>Eukaryota</taxon>
        <taxon>Fungi</taxon>
        <taxon>Dikarya</taxon>
        <taxon>Ascomycota</taxon>
        <taxon>Pezizomycotina</taxon>
        <taxon>Eurotiomycetes</taxon>
        <taxon>Eurotiomycetidae</taxon>
        <taxon>Onygenales</taxon>
        <taxon>Onygenales incertae sedis</taxon>
        <taxon>Polytolypa</taxon>
    </lineage>
</organism>
<sequence length="130" mass="13898">MDNPGSETRKAQTEWSQSQQTSGKPSSSTHQQAPSYVDPIVHNMGSTKPKGQNLTEGGFDDDPAHNASFTSEIGTEQDPGRAAELQYEKEMSMNPNEAAEPAGGWATGKATKANNKKAGQPYESLAEEEA</sequence>
<dbReference type="Proteomes" id="UP000224634">
    <property type="component" value="Unassembled WGS sequence"/>
</dbReference>
<dbReference type="EMBL" id="PDNA01000098">
    <property type="protein sequence ID" value="PGH13972.1"/>
    <property type="molecule type" value="Genomic_DNA"/>
</dbReference>
<accession>A0A2B7XZB7</accession>
<feature type="compositionally biased region" description="Polar residues" evidence="1">
    <location>
        <begin position="44"/>
        <end position="55"/>
    </location>
</feature>
<comment type="caution">
    <text evidence="2">The sequence shown here is derived from an EMBL/GenBank/DDBJ whole genome shotgun (WGS) entry which is preliminary data.</text>
</comment>
<reference evidence="2 3" key="1">
    <citation type="submission" date="2017-10" db="EMBL/GenBank/DDBJ databases">
        <title>Comparative genomics in systemic dimorphic fungi from Ajellomycetaceae.</title>
        <authorList>
            <person name="Munoz J.F."/>
            <person name="Mcewen J.G."/>
            <person name="Clay O.K."/>
            <person name="Cuomo C.A."/>
        </authorList>
    </citation>
    <scope>NUCLEOTIDE SEQUENCE [LARGE SCALE GENOMIC DNA]</scope>
    <source>
        <strain evidence="2 3">UAMH7299</strain>
    </source>
</reference>